<proteinExistence type="predicted"/>
<accession>A0A9X2TA68</accession>
<comment type="caution">
    <text evidence="2">The sequence shown here is derived from an EMBL/GenBank/DDBJ whole genome shotgun (WGS) entry which is preliminary data.</text>
</comment>
<reference evidence="2" key="1">
    <citation type="submission" date="2022-08" db="EMBL/GenBank/DDBJ databases">
        <title>Genomic Encyclopedia of Type Strains, Phase V (KMG-V): Genome sequencing to study the core and pangenomes of soil and plant-associated prokaryotes.</title>
        <authorList>
            <person name="Whitman W."/>
        </authorList>
    </citation>
    <scope>NUCLEOTIDE SEQUENCE</scope>
    <source>
        <strain evidence="2">0</strain>
    </source>
</reference>
<evidence type="ECO:0008006" key="4">
    <source>
        <dbReference type="Google" id="ProtNLM"/>
    </source>
</evidence>
<dbReference type="AlphaFoldDB" id="A0A9X2TA68"/>
<feature type="transmembrane region" description="Helical" evidence="1">
    <location>
        <begin position="158"/>
        <end position="180"/>
    </location>
</feature>
<dbReference type="Gene3D" id="2.60.40.10">
    <property type="entry name" value="Immunoglobulins"/>
    <property type="match status" value="1"/>
</dbReference>
<keyword evidence="1" id="KW-1133">Transmembrane helix</keyword>
<protein>
    <recommendedName>
        <fullName evidence="4">Fibronectin type-III domain-containing protein</fullName>
    </recommendedName>
</protein>
<name>A0A9X2TA68_9BACT</name>
<keyword evidence="1" id="KW-0812">Transmembrane</keyword>
<sequence length="247" mass="26858">MASNDVPAPSLVTPVDAVSADGSAVTFVWSSVEDGNAYRLQVAETARFDTPVVDAEVGAQTAVTVGNKLPTDGQTFFWRVLVERDGEWGNPSSVESFVATTEAEAEQGPAEAADEEPVTELARAARQEATAQPFDFEDQIEKEKERGVAYEGVAASQIMGISASIIAVVLTAVAILFGWFGQVSQSAEGAAAERMQYRDIKQAEMEAAQELQQYEVVDEEEGTYRIPIDRAMDLVAREEYQQRQQPE</sequence>
<dbReference type="RefSeq" id="WP_259079039.1">
    <property type="nucleotide sequence ID" value="NZ_JANUAU010000001.1"/>
</dbReference>
<dbReference type="Proteomes" id="UP001155027">
    <property type="component" value="Unassembled WGS sequence"/>
</dbReference>
<gene>
    <name evidence="2" type="ORF">GGP71_000049</name>
</gene>
<dbReference type="InterPro" id="IPR013783">
    <property type="entry name" value="Ig-like_fold"/>
</dbReference>
<dbReference type="EMBL" id="JANUAU010000001">
    <property type="protein sequence ID" value="MCS3676153.1"/>
    <property type="molecule type" value="Genomic_DNA"/>
</dbReference>
<evidence type="ECO:0000313" key="3">
    <source>
        <dbReference type="Proteomes" id="UP001155027"/>
    </source>
</evidence>
<evidence type="ECO:0000256" key="1">
    <source>
        <dbReference type="SAM" id="Phobius"/>
    </source>
</evidence>
<keyword evidence="1" id="KW-0472">Membrane</keyword>
<evidence type="ECO:0000313" key="2">
    <source>
        <dbReference type="EMBL" id="MCS3676153.1"/>
    </source>
</evidence>
<organism evidence="2 3">
    <name type="scientific">Salinibacter ruber</name>
    <dbReference type="NCBI Taxonomy" id="146919"/>
    <lineage>
        <taxon>Bacteria</taxon>
        <taxon>Pseudomonadati</taxon>
        <taxon>Rhodothermota</taxon>
        <taxon>Rhodothermia</taxon>
        <taxon>Rhodothermales</taxon>
        <taxon>Salinibacteraceae</taxon>
        <taxon>Salinibacter</taxon>
    </lineage>
</organism>